<name>A0A0B5J447_9HEMI</name>
<dbReference type="InterPro" id="IPR001421">
    <property type="entry name" value="ATP8_metazoa"/>
</dbReference>
<geneLocation type="mitochondrion" evidence="14"/>
<evidence type="ECO:0000256" key="3">
    <source>
        <dbReference type="ARBA" id="ARBA00011291"/>
    </source>
</evidence>
<dbReference type="EMBL" id="KM983397">
    <property type="protein sequence ID" value="AJF94299.1"/>
    <property type="molecule type" value="Genomic_DNA"/>
</dbReference>
<keyword evidence="10 12" id="KW-0496">Mitochondrion</keyword>
<protein>
    <recommendedName>
        <fullName evidence="12">ATP synthase complex subunit 8</fullName>
    </recommendedName>
</protein>
<keyword evidence="11 13" id="KW-0472">Membrane</keyword>
<keyword evidence="5 12" id="KW-0138">CF(0)</keyword>
<sequence>MPQMSPLWWELLYIMFILLFMIMMIIIYYNKNYKYKNNIISKKINQLNWKW</sequence>
<evidence type="ECO:0000256" key="7">
    <source>
        <dbReference type="ARBA" id="ARBA00022781"/>
    </source>
</evidence>
<evidence type="ECO:0000256" key="2">
    <source>
        <dbReference type="ARBA" id="ARBA00008892"/>
    </source>
</evidence>
<dbReference type="AlphaFoldDB" id="A0A0B5J447"/>
<dbReference type="GO" id="GO:0015078">
    <property type="term" value="F:proton transmembrane transporter activity"/>
    <property type="evidence" value="ECO:0007669"/>
    <property type="project" value="InterPro"/>
</dbReference>
<dbReference type="GO" id="GO:0045259">
    <property type="term" value="C:proton-transporting ATP synthase complex"/>
    <property type="evidence" value="ECO:0007669"/>
    <property type="project" value="UniProtKB-KW"/>
</dbReference>
<keyword evidence="9 12" id="KW-0406">Ion transport</keyword>
<evidence type="ECO:0000256" key="13">
    <source>
        <dbReference type="SAM" id="Phobius"/>
    </source>
</evidence>
<evidence type="ECO:0000256" key="6">
    <source>
        <dbReference type="ARBA" id="ARBA00022692"/>
    </source>
</evidence>
<dbReference type="GO" id="GO:0031966">
    <property type="term" value="C:mitochondrial membrane"/>
    <property type="evidence" value="ECO:0007669"/>
    <property type="project" value="UniProtKB-SubCell"/>
</dbReference>
<evidence type="ECO:0000256" key="5">
    <source>
        <dbReference type="ARBA" id="ARBA00022547"/>
    </source>
</evidence>
<keyword evidence="7 12" id="KW-0375">Hydrogen ion transport</keyword>
<evidence type="ECO:0000256" key="9">
    <source>
        <dbReference type="ARBA" id="ARBA00023065"/>
    </source>
</evidence>
<keyword evidence="4 12" id="KW-0813">Transport</keyword>
<evidence type="ECO:0000256" key="8">
    <source>
        <dbReference type="ARBA" id="ARBA00022989"/>
    </source>
</evidence>
<gene>
    <name evidence="14" type="primary">atp8</name>
</gene>
<reference evidence="14" key="2">
    <citation type="journal article" date="2015" name="PLoS ONE">
        <title>The Complete Mitochondrial Genome of Corizus tetraspilus (Hemiptera: Rhopalidae) and Phylogenetic Analysis of Pentatomomorpha.</title>
        <authorList>
            <person name="Yuan M.L."/>
            <person name="Zhang Q.L."/>
            <person name="Guo Z.L."/>
            <person name="Wang J."/>
            <person name="Shen Y.Y."/>
        </authorList>
    </citation>
    <scope>NUCLEOTIDE SEQUENCE</scope>
</reference>
<evidence type="ECO:0000256" key="12">
    <source>
        <dbReference type="RuleBase" id="RU003661"/>
    </source>
</evidence>
<comment type="subunit">
    <text evidence="3">F-type ATPases have 2 components, CF(1) - the catalytic core - and CF(0) - the membrane proton channel.</text>
</comment>
<keyword evidence="6 12" id="KW-0812">Transmembrane</keyword>
<evidence type="ECO:0000313" key="14">
    <source>
        <dbReference type="EMBL" id="AJF94299.1"/>
    </source>
</evidence>
<evidence type="ECO:0000256" key="11">
    <source>
        <dbReference type="ARBA" id="ARBA00023136"/>
    </source>
</evidence>
<proteinExistence type="inferred from homology"/>
<keyword evidence="8 13" id="KW-1133">Transmembrane helix</keyword>
<evidence type="ECO:0000256" key="4">
    <source>
        <dbReference type="ARBA" id="ARBA00022448"/>
    </source>
</evidence>
<comment type="subcellular location">
    <subcellularLocation>
        <location evidence="1 12">Mitochondrion membrane</location>
        <topology evidence="1 12">Single-pass membrane protein</topology>
    </subcellularLocation>
</comment>
<organism evidence="14">
    <name type="scientific">Corizus sp. 'albomarginatus'</name>
    <dbReference type="NCBI Taxonomy" id="1606838"/>
    <lineage>
        <taxon>Eukaryota</taxon>
        <taxon>Metazoa</taxon>
        <taxon>Ecdysozoa</taxon>
        <taxon>Arthropoda</taxon>
        <taxon>Hexapoda</taxon>
        <taxon>Insecta</taxon>
        <taxon>Pterygota</taxon>
        <taxon>Neoptera</taxon>
        <taxon>Paraneoptera</taxon>
        <taxon>Hemiptera</taxon>
        <taxon>Heteroptera</taxon>
        <taxon>Panheteroptera</taxon>
        <taxon>Pentatomomorpha</taxon>
        <taxon>Coreoidea</taxon>
        <taxon>Rhopalidae</taxon>
        <taxon>Corizus</taxon>
    </lineage>
</organism>
<evidence type="ECO:0000256" key="1">
    <source>
        <dbReference type="ARBA" id="ARBA00004304"/>
    </source>
</evidence>
<dbReference type="Pfam" id="PF00895">
    <property type="entry name" value="ATP-synt_8"/>
    <property type="match status" value="1"/>
</dbReference>
<comment type="similarity">
    <text evidence="2 12">Belongs to the ATPase protein 8 family.</text>
</comment>
<dbReference type="GO" id="GO:0015986">
    <property type="term" value="P:proton motive force-driven ATP synthesis"/>
    <property type="evidence" value="ECO:0007669"/>
    <property type="project" value="InterPro"/>
</dbReference>
<accession>A0A0B5J447</accession>
<feature type="transmembrane region" description="Helical" evidence="13">
    <location>
        <begin position="12"/>
        <end position="29"/>
    </location>
</feature>
<reference evidence="14" key="1">
    <citation type="submission" date="2014-10" db="EMBL/GenBank/DDBJ databases">
        <authorList>
            <person name="Robin F."/>
            <person name="Le Brun C."/>
        </authorList>
    </citation>
    <scope>NUCLEOTIDE SEQUENCE</scope>
</reference>
<evidence type="ECO:0000256" key="10">
    <source>
        <dbReference type="ARBA" id="ARBA00023128"/>
    </source>
</evidence>